<dbReference type="EMBL" id="LT906468">
    <property type="protein sequence ID" value="SNV51220.1"/>
    <property type="molecule type" value="Genomic_DNA"/>
</dbReference>
<dbReference type="RefSeq" id="WP_093096933.1">
    <property type="nucleotide sequence ID" value="NZ_FNGK01000001.1"/>
</dbReference>
<evidence type="ECO:0000313" key="2">
    <source>
        <dbReference type="Proteomes" id="UP000215355"/>
    </source>
</evidence>
<gene>
    <name evidence="1" type="ORF">SAMEA4412673_02313</name>
</gene>
<dbReference type="KEGG" id="smiz:4412673_02313"/>
<evidence type="ECO:0008006" key="3">
    <source>
        <dbReference type="Google" id="ProtNLM"/>
    </source>
</evidence>
<organism evidence="1 2">
    <name type="scientific">Sphingobacterium mizutaii</name>
    <dbReference type="NCBI Taxonomy" id="1010"/>
    <lineage>
        <taxon>Bacteria</taxon>
        <taxon>Pseudomonadati</taxon>
        <taxon>Bacteroidota</taxon>
        <taxon>Sphingobacteriia</taxon>
        <taxon>Sphingobacteriales</taxon>
        <taxon>Sphingobacteriaceae</taxon>
        <taxon>Sphingobacterium</taxon>
    </lineage>
</organism>
<name>A0AAJ4XBY9_9SPHI</name>
<sequence>MNYPLFSTLLIFCSTLNFSYAQDSSSAKTHSIGIGPILGYDFSIQGTSYGIGLLYEYRPLNKLSFFSTLNYEVTVRDISKNVLLTMPEIWKHEVFSLNGGIRYYLLRNLYLSGSLGLAFEASTLQKANGQKQGGEFKPALYRSLFAGYQIPLINKDIIEIETGFSGTKTSNRGGMVARYKF</sequence>
<reference evidence="1 2" key="1">
    <citation type="submission" date="2017-06" db="EMBL/GenBank/DDBJ databases">
        <authorList>
            <consortium name="Pathogen Informatics"/>
        </authorList>
    </citation>
    <scope>NUCLEOTIDE SEQUENCE [LARGE SCALE GENOMIC DNA]</scope>
    <source>
        <strain evidence="1 2">NCTC12149</strain>
    </source>
</reference>
<protein>
    <recommendedName>
        <fullName evidence="3">Outer membrane protein beta-barrel domain-containing protein</fullName>
    </recommendedName>
</protein>
<dbReference type="Proteomes" id="UP000215355">
    <property type="component" value="Chromosome 1"/>
</dbReference>
<proteinExistence type="predicted"/>
<accession>A0AAJ4XBY9</accession>
<dbReference type="AlphaFoldDB" id="A0AAJ4XBY9"/>
<evidence type="ECO:0000313" key="1">
    <source>
        <dbReference type="EMBL" id="SNV51220.1"/>
    </source>
</evidence>